<feature type="transmembrane region" description="Helical" evidence="2">
    <location>
        <begin position="20"/>
        <end position="39"/>
    </location>
</feature>
<evidence type="ECO:0000259" key="3">
    <source>
        <dbReference type="Pfam" id="PF02517"/>
    </source>
</evidence>
<evidence type="ECO:0000256" key="1">
    <source>
        <dbReference type="ARBA" id="ARBA00009067"/>
    </source>
</evidence>
<dbReference type="InterPro" id="IPR003675">
    <property type="entry name" value="Rce1/LyrA-like_dom"/>
</dbReference>
<accession>A0AB38BLW8</accession>
<dbReference type="PANTHER" id="PTHR39430">
    <property type="entry name" value="MEMBRANE-ASSOCIATED PROTEASE-RELATED"/>
    <property type="match status" value="1"/>
</dbReference>
<dbReference type="GO" id="GO:0004175">
    <property type="term" value="F:endopeptidase activity"/>
    <property type="evidence" value="ECO:0007669"/>
    <property type="project" value="UniProtKB-ARBA"/>
</dbReference>
<protein>
    <submittedName>
        <fullName evidence="4">Caax protease self-immunity</fullName>
    </submittedName>
</protein>
<dbReference type="Proteomes" id="UP000199686">
    <property type="component" value="Unassembled WGS sequence"/>
</dbReference>
<dbReference type="EMBL" id="FJMZ01000060">
    <property type="protein sequence ID" value="CZR04592.1"/>
    <property type="molecule type" value="Genomic_DNA"/>
</dbReference>
<evidence type="ECO:0000313" key="7">
    <source>
        <dbReference type="Proteomes" id="UP000199686"/>
    </source>
</evidence>
<dbReference type="Pfam" id="PF02517">
    <property type="entry name" value="Rce1-like"/>
    <property type="match status" value="1"/>
</dbReference>
<evidence type="ECO:0000313" key="4">
    <source>
        <dbReference type="EMBL" id="CZR04592.1"/>
    </source>
</evidence>
<name>A0AB38BLW8_9LACT</name>
<organism evidence="5 7">
    <name type="scientific">Trichococcus flocculiformis</name>
    <dbReference type="NCBI Taxonomy" id="82803"/>
    <lineage>
        <taxon>Bacteria</taxon>
        <taxon>Bacillati</taxon>
        <taxon>Bacillota</taxon>
        <taxon>Bacilli</taxon>
        <taxon>Lactobacillales</taxon>
        <taxon>Carnobacteriaceae</taxon>
        <taxon>Trichococcus</taxon>
    </lineage>
</organism>
<comment type="similarity">
    <text evidence="1">Belongs to the UPF0177 family.</text>
</comment>
<feature type="transmembrane region" description="Helical" evidence="2">
    <location>
        <begin position="91"/>
        <end position="111"/>
    </location>
</feature>
<feature type="transmembrane region" description="Helical" evidence="2">
    <location>
        <begin position="51"/>
        <end position="71"/>
    </location>
</feature>
<dbReference type="PANTHER" id="PTHR39430:SF1">
    <property type="entry name" value="PROTEASE"/>
    <property type="match status" value="1"/>
</dbReference>
<keyword evidence="2" id="KW-0812">Transmembrane</keyword>
<gene>
    <name evidence="5" type="ORF">SAMN04488507_10846</name>
    <name evidence="4" type="ORF">TFLO_2951</name>
</gene>
<proteinExistence type="inferred from homology"/>
<keyword evidence="2" id="KW-1133">Transmembrane helix</keyword>
<evidence type="ECO:0000313" key="5">
    <source>
        <dbReference type="EMBL" id="SFI23845.1"/>
    </source>
</evidence>
<keyword evidence="4" id="KW-0378">Hydrolase</keyword>
<dbReference type="AlphaFoldDB" id="A0AB38BLW8"/>
<feature type="transmembrane region" description="Helical" evidence="2">
    <location>
        <begin position="153"/>
        <end position="173"/>
    </location>
</feature>
<evidence type="ECO:0000256" key="2">
    <source>
        <dbReference type="SAM" id="Phobius"/>
    </source>
</evidence>
<dbReference type="Proteomes" id="UP000195947">
    <property type="component" value="Unassembled WGS sequence"/>
</dbReference>
<feature type="transmembrane region" description="Helical" evidence="2">
    <location>
        <begin position="123"/>
        <end position="141"/>
    </location>
</feature>
<dbReference type="RefSeq" id="WP_086990852.1">
    <property type="nucleotide sequence ID" value="NZ_FJMZ01000060.1"/>
</dbReference>
<dbReference type="GO" id="GO:0080120">
    <property type="term" value="P:CAAX-box protein maturation"/>
    <property type="evidence" value="ECO:0007669"/>
    <property type="project" value="UniProtKB-ARBA"/>
</dbReference>
<feature type="domain" description="CAAX prenyl protease 2/Lysostaphin resistance protein A-like" evidence="3">
    <location>
        <begin position="127"/>
        <end position="219"/>
    </location>
</feature>
<dbReference type="EMBL" id="FOQC01000084">
    <property type="protein sequence ID" value="SFI23845.1"/>
    <property type="molecule type" value="Genomic_DNA"/>
</dbReference>
<keyword evidence="6" id="KW-1185">Reference proteome</keyword>
<keyword evidence="2" id="KW-0472">Membrane</keyword>
<keyword evidence="4" id="KW-0645">Protease</keyword>
<dbReference type="GO" id="GO:0006508">
    <property type="term" value="P:proteolysis"/>
    <property type="evidence" value="ECO:0007669"/>
    <property type="project" value="UniProtKB-KW"/>
</dbReference>
<reference evidence="5 7" key="2">
    <citation type="submission" date="2016-10" db="EMBL/GenBank/DDBJ databases">
        <authorList>
            <person name="Varghese N."/>
            <person name="Submissions S."/>
        </authorList>
    </citation>
    <scope>NUCLEOTIDE SEQUENCE [LARGE SCALE GENOMIC DNA]</scope>
    <source>
        <strain evidence="5 7">DSM 2094</strain>
    </source>
</reference>
<feature type="transmembrane region" description="Helical" evidence="2">
    <location>
        <begin position="215"/>
        <end position="232"/>
    </location>
</feature>
<feature type="transmembrane region" description="Helical" evidence="2">
    <location>
        <begin position="185"/>
        <end position="203"/>
    </location>
</feature>
<comment type="caution">
    <text evidence="5">The sequence shown here is derived from an EMBL/GenBank/DDBJ whole genome shotgun (WGS) entry which is preliminary data.</text>
</comment>
<evidence type="ECO:0000313" key="6">
    <source>
        <dbReference type="Proteomes" id="UP000195947"/>
    </source>
</evidence>
<sequence>MKYLPLTKSAELTKNYRRGGWITLIIGLLIFSLVSSLVIQIGSFFSDSFGILIQLYFYSLVILAIILYSKFVEKRDIQSLGISSKNFTKNYSFGAILGFVMIGATIIGNLIMQSISISINNNVNILYLILLLFGFCIQGFAEELLFKGYIMNTIASMSNMTIGIVINSVIFSLNHAINPNVTSIGLINIFLLGFLLSLIFFYSDNLYLVGALHSSWNFFIAILGLPVSGKIVNETIFRIKTIDSLSILNGGNFGLEGGLLATI</sequence>
<reference evidence="4 6" key="1">
    <citation type="submission" date="2016-02" db="EMBL/GenBank/DDBJ databases">
        <authorList>
            <person name="Strepis N."/>
        </authorList>
    </citation>
    <scope>NUCLEOTIDE SEQUENCE [LARGE SCALE GENOMIC DNA]</scope>
    <source>
        <strain evidence="4">Trichococcus flocculiformis</strain>
    </source>
</reference>